<sequence length="264" mass="28795">MGKGRPKIGLALGSGGSRGYAHIGVLKVLEEENIPIDMITGSSMGALVGCLYGVGHSPDQLHRFASLFQKKYFVDFIVPRKGFVAGKKVKNLIRLLAKGKRIEDLNPRMMVVTTDINKGERVLFDKGDVASVVRASIAIPGIFVPEVIDGKTLVDGGVIDRVPVTAVKQMGADITIAVDVSYFKQEAEVKTIYDIMVQSMDIMTRELIRAQEIESTVMIRPIVKNANPLAFSEVDALISSGEEATRNHIALIKEAIATWEENQT</sequence>
<dbReference type="PANTHER" id="PTHR14226">
    <property type="entry name" value="NEUROPATHY TARGET ESTERASE/SWISS CHEESE D.MELANOGASTER"/>
    <property type="match status" value="1"/>
</dbReference>
<protein>
    <submittedName>
        <fullName evidence="6">Serine protease</fullName>
    </submittedName>
</protein>
<keyword evidence="3 4" id="KW-0443">Lipid metabolism</keyword>
<keyword evidence="1 4" id="KW-0378">Hydrolase</keyword>
<dbReference type="RefSeq" id="WP_035340407.1">
    <property type="nucleotide sequence ID" value="NZ_BAUU01000003.1"/>
</dbReference>
<dbReference type="GO" id="GO:0008233">
    <property type="term" value="F:peptidase activity"/>
    <property type="evidence" value="ECO:0007669"/>
    <property type="project" value="UniProtKB-KW"/>
</dbReference>
<evidence type="ECO:0000256" key="4">
    <source>
        <dbReference type="PROSITE-ProRule" id="PRU01161"/>
    </source>
</evidence>
<dbReference type="STRING" id="1236971.JCM9152_473"/>
<comment type="caution">
    <text evidence="6">The sequence shown here is derived from an EMBL/GenBank/DDBJ whole genome shotgun (WGS) entry which is preliminary data.</text>
</comment>
<comment type="caution">
    <text evidence="4">Lacks conserved residue(s) required for the propagation of feature annotation.</text>
</comment>
<dbReference type="InterPro" id="IPR016035">
    <property type="entry name" value="Acyl_Trfase/lysoPLipase"/>
</dbReference>
<evidence type="ECO:0000256" key="1">
    <source>
        <dbReference type="ARBA" id="ARBA00022801"/>
    </source>
</evidence>
<evidence type="ECO:0000259" key="5">
    <source>
        <dbReference type="PROSITE" id="PS51635"/>
    </source>
</evidence>
<dbReference type="EMBL" id="BAUU01000003">
    <property type="protein sequence ID" value="GAE29132.1"/>
    <property type="molecule type" value="Genomic_DNA"/>
</dbReference>
<evidence type="ECO:0000256" key="2">
    <source>
        <dbReference type="ARBA" id="ARBA00022963"/>
    </source>
</evidence>
<dbReference type="OrthoDB" id="9770965at2"/>
<reference evidence="6" key="1">
    <citation type="journal article" date="2014" name="Genome Announc.">
        <title>Draft Genome Sequences of Three Alkaliphilic Bacillus Strains, Bacillus wakoensis JCM 9140T, Bacillus akibai JCM 9157T, and Bacillus hemicellulosilyticus JCM 9152T.</title>
        <authorList>
            <person name="Yuki M."/>
            <person name="Oshima K."/>
            <person name="Suda W."/>
            <person name="Oshida Y."/>
            <person name="Kitamura K."/>
            <person name="Iida T."/>
            <person name="Hattori M."/>
            <person name="Ohkuma M."/>
        </authorList>
    </citation>
    <scope>NUCLEOTIDE SEQUENCE [LARGE SCALE GENOMIC DNA]</scope>
    <source>
        <strain evidence="6">JCM 9152</strain>
    </source>
</reference>
<name>W4QAY7_9BACI</name>
<keyword evidence="6" id="KW-0645">Protease</keyword>
<keyword evidence="7" id="KW-1185">Reference proteome</keyword>
<organism evidence="6 7">
    <name type="scientific">Halalkalibacter hemicellulosilyticusJCM 9152</name>
    <dbReference type="NCBI Taxonomy" id="1236971"/>
    <lineage>
        <taxon>Bacteria</taxon>
        <taxon>Bacillati</taxon>
        <taxon>Bacillota</taxon>
        <taxon>Bacilli</taxon>
        <taxon>Bacillales</taxon>
        <taxon>Bacillaceae</taxon>
        <taxon>Halalkalibacter</taxon>
    </lineage>
</organism>
<evidence type="ECO:0000313" key="7">
    <source>
        <dbReference type="Proteomes" id="UP000018895"/>
    </source>
</evidence>
<proteinExistence type="predicted"/>
<dbReference type="InterPro" id="IPR002641">
    <property type="entry name" value="PNPLA_dom"/>
</dbReference>
<dbReference type="SUPFAM" id="SSF52151">
    <property type="entry name" value="FabD/lysophospholipase-like"/>
    <property type="match status" value="1"/>
</dbReference>
<dbReference type="Gene3D" id="3.40.1090.10">
    <property type="entry name" value="Cytosolic phospholipase A2 catalytic domain"/>
    <property type="match status" value="2"/>
</dbReference>
<dbReference type="PROSITE" id="PS51635">
    <property type="entry name" value="PNPLA"/>
    <property type="match status" value="1"/>
</dbReference>
<accession>W4QAY7</accession>
<feature type="short sequence motif" description="DGA/G" evidence="4">
    <location>
        <begin position="155"/>
        <end position="157"/>
    </location>
</feature>
<feature type="short sequence motif" description="GXSXG" evidence="4">
    <location>
        <begin position="41"/>
        <end position="45"/>
    </location>
</feature>
<dbReference type="GO" id="GO:0006508">
    <property type="term" value="P:proteolysis"/>
    <property type="evidence" value="ECO:0007669"/>
    <property type="project" value="UniProtKB-KW"/>
</dbReference>
<feature type="domain" description="PNPLA" evidence="5">
    <location>
        <begin position="10"/>
        <end position="168"/>
    </location>
</feature>
<dbReference type="GO" id="GO:0016042">
    <property type="term" value="P:lipid catabolic process"/>
    <property type="evidence" value="ECO:0007669"/>
    <property type="project" value="UniProtKB-UniRule"/>
</dbReference>
<dbReference type="InterPro" id="IPR050301">
    <property type="entry name" value="NTE"/>
</dbReference>
<dbReference type="PANTHER" id="PTHR14226:SF76">
    <property type="entry name" value="NTE FAMILY PROTEIN RSSA"/>
    <property type="match status" value="1"/>
</dbReference>
<keyword evidence="2 4" id="KW-0442">Lipid degradation</keyword>
<gene>
    <name evidence="6" type="ORF">JCM9152_473</name>
</gene>
<feature type="active site" description="Proton acceptor" evidence="4">
    <location>
        <position position="155"/>
    </location>
</feature>
<evidence type="ECO:0000313" key="6">
    <source>
        <dbReference type="EMBL" id="GAE29132.1"/>
    </source>
</evidence>
<feature type="active site" description="Nucleophile" evidence="4">
    <location>
        <position position="43"/>
    </location>
</feature>
<evidence type="ECO:0000256" key="3">
    <source>
        <dbReference type="ARBA" id="ARBA00023098"/>
    </source>
</evidence>
<dbReference type="Proteomes" id="UP000018895">
    <property type="component" value="Unassembled WGS sequence"/>
</dbReference>
<dbReference type="Pfam" id="PF01734">
    <property type="entry name" value="Patatin"/>
    <property type="match status" value="1"/>
</dbReference>
<dbReference type="AlphaFoldDB" id="W4QAY7"/>